<dbReference type="RefSeq" id="WP_346581559.1">
    <property type="nucleotide sequence ID" value="NZ_JBDJLH010000012.1"/>
</dbReference>
<dbReference type="Proteomes" id="UP001409291">
    <property type="component" value="Unassembled WGS sequence"/>
</dbReference>
<dbReference type="SUPFAM" id="SSF55961">
    <property type="entry name" value="Bet v1-like"/>
    <property type="match status" value="1"/>
</dbReference>
<dbReference type="CDD" id="cd08901">
    <property type="entry name" value="SRPBCC_CalC_Aha1-like_8"/>
    <property type="match status" value="1"/>
</dbReference>
<evidence type="ECO:0000313" key="3">
    <source>
        <dbReference type="EMBL" id="MEN5378437.1"/>
    </source>
</evidence>
<gene>
    <name evidence="3" type="ORF">ABE541_14325</name>
</gene>
<organism evidence="3 4">
    <name type="scientific">Sphingobacterium kitahiroshimense</name>
    <dbReference type="NCBI Taxonomy" id="470446"/>
    <lineage>
        <taxon>Bacteria</taxon>
        <taxon>Pseudomonadati</taxon>
        <taxon>Bacteroidota</taxon>
        <taxon>Sphingobacteriia</taxon>
        <taxon>Sphingobacteriales</taxon>
        <taxon>Sphingobacteriaceae</taxon>
        <taxon>Sphingobacterium</taxon>
    </lineage>
</organism>
<comment type="caution">
    <text evidence="3">The sequence shown here is derived from an EMBL/GenBank/DDBJ whole genome shotgun (WGS) entry which is preliminary data.</text>
</comment>
<dbReference type="Pfam" id="PF08327">
    <property type="entry name" value="AHSA1"/>
    <property type="match status" value="1"/>
</dbReference>
<feature type="domain" description="Activator of Hsp90 ATPase homologue 1/2-like C-terminal" evidence="2">
    <location>
        <begin position="16"/>
        <end position="134"/>
    </location>
</feature>
<proteinExistence type="inferred from homology"/>
<dbReference type="EMBL" id="JBDJNQ010000006">
    <property type="protein sequence ID" value="MEN5378437.1"/>
    <property type="molecule type" value="Genomic_DNA"/>
</dbReference>
<sequence length="152" mass="17307">MKNQISVEAQMLIRKPVEQVFQAFIDPAITVHFWFTKSSGKLEIGKTVIWEWEMYDVKSNATVQDIITNEKITVLWGPPETLVEFKFKSLSPDRTYVTIHQKGFQQVGDELLQVLIDSTGGFTTVLDGCKAYLEHGINLNLIADKFPKEAML</sequence>
<dbReference type="InterPro" id="IPR013538">
    <property type="entry name" value="ASHA1/2-like_C"/>
</dbReference>
<dbReference type="InterPro" id="IPR023393">
    <property type="entry name" value="START-like_dom_sf"/>
</dbReference>
<name>A0ABV0BV13_9SPHI</name>
<protein>
    <submittedName>
        <fullName evidence="3">SRPBCC family protein</fullName>
    </submittedName>
</protein>
<dbReference type="Gene3D" id="3.30.530.20">
    <property type="match status" value="1"/>
</dbReference>
<accession>A0ABV0BV13</accession>
<evidence type="ECO:0000313" key="4">
    <source>
        <dbReference type="Proteomes" id="UP001409291"/>
    </source>
</evidence>
<evidence type="ECO:0000259" key="2">
    <source>
        <dbReference type="Pfam" id="PF08327"/>
    </source>
</evidence>
<evidence type="ECO:0000256" key="1">
    <source>
        <dbReference type="ARBA" id="ARBA00006817"/>
    </source>
</evidence>
<reference evidence="3 4" key="1">
    <citation type="submission" date="2024-04" db="EMBL/GenBank/DDBJ databases">
        <title>WGS of bacteria from Torrens River.</title>
        <authorList>
            <person name="Wyrsch E.R."/>
            <person name="Drigo B."/>
        </authorList>
    </citation>
    <scope>NUCLEOTIDE SEQUENCE [LARGE SCALE GENOMIC DNA]</scope>
    <source>
        <strain evidence="3 4">TWI391</strain>
    </source>
</reference>
<comment type="similarity">
    <text evidence="1">Belongs to the AHA1 family.</text>
</comment>
<keyword evidence="4" id="KW-1185">Reference proteome</keyword>